<dbReference type="InterPro" id="IPR011127">
    <property type="entry name" value="Dala_Dala_lig_N"/>
</dbReference>
<feature type="active site" evidence="13">
    <location>
        <position position="15"/>
    </location>
</feature>
<keyword evidence="5 15" id="KW-0547">Nucleotide-binding</keyword>
<feature type="binding site" evidence="14">
    <location>
        <position position="316"/>
    </location>
    <ligand>
        <name>Mg(2+)</name>
        <dbReference type="ChEBI" id="CHEBI:18420"/>
        <label>2</label>
    </ligand>
</feature>
<evidence type="ECO:0000313" key="18">
    <source>
        <dbReference type="Proteomes" id="UP000824088"/>
    </source>
</evidence>
<evidence type="ECO:0000256" key="8">
    <source>
        <dbReference type="ARBA" id="ARBA00022960"/>
    </source>
</evidence>
<evidence type="ECO:0000256" key="4">
    <source>
        <dbReference type="ARBA" id="ARBA00022723"/>
    </source>
</evidence>
<dbReference type="InterPro" id="IPR011761">
    <property type="entry name" value="ATP-grasp"/>
</dbReference>
<dbReference type="GO" id="GO:0008360">
    <property type="term" value="P:regulation of cell shape"/>
    <property type="evidence" value="ECO:0007669"/>
    <property type="project" value="UniProtKB-KW"/>
</dbReference>
<keyword evidence="8 12" id="KW-0133">Cell shape</keyword>
<evidence type="ECO:0000313" key="17">
    <source>
        <dbReference type="EMBL" id="HIU21756.1"/>
    </source>
</evidence>
<reference evidence="17" key="2">
    <citation type="journal article" date="2021" name="PeerJ">
        <title>Extensive microbial diversity within the chicken gut microbiome revealed by metagenomics and culture.</title>
        <authorList>
            <person name="Gilroy R."/>
            <person name="Ravi A."/>
            <person name="Getino M."/>
            <person name="Pursley I."/>
            <person name="Horton D.L."/>
            <person name="Alikhan N.F."/>
            <person name="Baker D."/>
            <person name="Gharbi K."/>
            <person name="Hall N."/>
            <person name="Watson M."/>
            <person name="Adriaenssens E.M."/>
            <person name="Foster-Nyarko E."/>
            <person name="Jarju S."/>
            <person name="Secka A."/>
            <person name="Antonio M."/>
            <person name="Oren A."/>
            <person name="Chaudhuri R.R."/>
            <person name="La Ragione R."/>
            <person name="Hildebrand F."/>
            <person name="Pallen M.J."/>
        </authorList>
    </citation>
    <scope>NUCLEOTIDE SEQUENCE</scope>
    <source>
        <strain evidence="17">1063</strain>
    </source>
</reference>
<dbReference type="Proteomes" id="UP000824088">
    <property type="component" value="Unassembled WGS sequence"/>
</dbReference>
<dbReference type="GO" id="GO:0005524">
    <property type="term" value="F:ATP binding"/>
    <property type="evidence" value="ECO:0007669"/>
    <property type="project" value="UniProtKB-UniRule"/>
</dbReference>
<evidence type="ECO:0000256" key="3">
    <source>
        <dbReference type="ARBA" id="ARBA00022598"/>
    </source>
</evidence>
<dbReference type="GO" id="GO:0009252">
    <property type="term" value="P:peptidoglycan biosynthetic process"/>
    <property type="evidence" value="ECO:0007669"/>
    <property type="project" value="UniProtKB-UniRule"/>
</dbReference>
<name>A0A9D1L2N2_9FIRM</name>
<organism evidence="17 18">
    <name type="scientific">Candidatus Limadaptatus stercorigallinarum</name>
    <dbReference type="NCBI Taxonomy" id="2840845"/>
    <lineage>
        <taxon>Bacteria</taxon>
        <taxon>Bacillati</taxon>
        <taxon>Bacillota</taxon>
        <taxon>Clostridia</taxon>
        <taxon>Eubacteriales</taxon>
        <taxon>Candidatus Limadaptatus</taxon>
    </lineage>
</organism>
<evidence type="ECO:0000256" key="7">
    <source>
        <dbReference type="ARBA" id="ARBA00022842"/>
    </source>
</evidence>
<feature type="binding site" evidence="14">
    <location>
        <position position="314"/>
    </location>
    <ligand>
        <name>Mg(2+)</name>
        <dbReference type="ChEBI" id="CHEBI:18420"/>
        <label>1</label>
    </ligand>
</feature>
<dbReference type="PIRSF" id="PIRSF039102">
    <property type="entry name" value="Ddl/VanB"/>
    <property type="match status" value="1"/>
</dbReference>
<evidence type="ECO:0000256" key="6">
    <source>
        <dbReference type="ARBA" id="ARBA00022840"/>
    </source>
</evidence>
<evidence type="ECO:0000256" key="2">
    <source>
        <dbReference type="ARBA" id="ARBA00010871"/>
    </source>
</evidence>
<evidence type="ECO:0000256" key="5">
    <source>
        <dbReference type="ARBA" id="ARBA00022741"/>
    </source>
</evidence>
<dbReference type="EC" id="6.3.2.4" evidence="12"/>
<comment type="subcellular location">
    <subcellularLocation>
        <location evidence="12">Cytoplasm</location>
    </subcellularLocation>
</comment>
<feature type="binding site" evidence="14">
    <location>
        <position position="300"/>
    </location>
    <ligand>
        <name>Mg(2+)</name>
        <dbReference type="ChEBI" id="CHEBI:18420"/>
        <label>1</label>
    </ligand>
</feature>
<sequence length="377" mass="41398">MRTKVALIFGGRSLESDISVITAMQALAVLKELEYEVEPFYLCDGDFYMKDVDRIDAFTPFCKEKHLKTVLVDGSFCSVRKNRLKREFRPDAAFICCHGGEGENGVLQGLLDFNGVAYCSSGVLGSAVGMDKAAAKGIFEQMLLNVLPHVVVFSEDFERDAAAEAERAESFLRYPMIVKPAAQGSSIGIRAAADREELIDAMAVAAEFDDKLLVEEKLTDFAEVNCAAYGRGGKVVVSQTERPLAAGDLLTFEDKYMADGKMSGGGHVIPADVGEINDVVRSVTERVYRAMELRGIVRVDFLVDKTRGKVYVNEVNTVPGSLAFYLFEPLGVSFSQLISDQIEEALERKRKGGKRKVYRTPVLELYGRGAKGAKHGK</sequence>
<keyword evidence="3 12" id="KW-0436">Ligase</keyword>
<comment type="pathway">
    <text evidence="12">Cell wall biogenesis; peptidoglycan biosynthesis.</text>
</comment>
<evidence type="ECO:0000256" key="15">
    <source>
        <dbReference type="PROSITE-ProRule" id="PRU00409"/>
    </source>
</evidence>
<evidence type="ECO:0000256" key="9">
    <source>
        <dbReference type="ARBA" id="ARBA00022984"/>
    </source>
</evidence>
<keyword evidence="9 12" id="KW-0573">Peptidoglycan synthesis</keyword>
<dbReference type="PROSITE" id="PS00843">
    <property type="entry name" value="DALA_DALA_LIGASE_1"/>
    <property type="match status" value="1"/>
</dbReference>
<dbReference type="InterPro" id="IPR016185">
    <property type="entry name" value="PreATP-grasp_dom_sf"/>
</dbReference>
<keyword evidence="6 15" id="KW-0067">ATP-binding</keyword>
<dbReference type="InterPro" id="IPR000291">
    <property type="entry name" value="D-Ala_lig_Van_CS"/>
</dbReference>
<dbReference type="Pfam" id="PF07478">
    <property type="entry name" value="Dala_Dala_lig_C"/>
    <property type="match status" value="1"/>
</dbReference>
<evidence type="ECO:0000259" key="16">
    <source>
        <dbReference type="PROSITE" id="PS50975"/>
    </source>
</evidence>
<keyword evidence="11 12" id="KW-0961">Cell wall biogenesis/degradation</keyword>
<evidence type="ECO:0000256" key="14">
    <source>
        <dbReference type="PIRSR" id="PIRSR039102-3"/>
    </source>
</evidence>
<dbReference type="GO" id="GO:0008716">
    <property type="term" value="F:D-alanine-D-alanine ligase activity"/>
    <property type="evidence" value="ECO:0007669"/>
    <property type="project" value="UniProtKB-UniRule"/>
</dbReference>
<dbReference type="EMBL" id="DVMN01000108">
    <property type="protein sequence ID" value="HIU21756.1"/>
    <property type="molecule type" value="Genomic_DNA"/>
</dbReference>
<keyword evidence="12" id="KW-0963">Cytoplasm</keyword>
<proteinExistence type="inferred from homology"/>
<evidence type="ECO:0000256" key="13">
    <source>
        <dbReference type="PIRSR" id="PIRSR039102-1"/>
    </source>
</evidence>
<dbReference type="Pfam" id="PF01820">
    <property type="entry name" value="Dala_Dala_lig_N"/>
    <property type="match status" value="1"/>
</dbReference>
<feature type="active site" evidence="13">
    <location>
        <position position="185"/>
    </location>
</feature>
<gene>
    <name evidence="12" type="primary">ddl</name>
    <name evidence="17" type="ORF">IAD51_05965</name>
</gene>
<keyword evidence="4 14" id="KW-0479">Metal-binding</keyword>
<dbReference type="GO" id="GO:0046872">
    <property type="term" value="F:metal ion binding"/>
    <property type="evidence" value="ECO:0007669"/>
    <property type="project" value="UniProtKB-KW"/>
</dbReference>
<dbReference type="InterPro" id="IPR005905">
    <property type="entry name" value="D_ala_D_ala"/>
</dbReference>
<dbReference type="PROSITE" id="PS00844">
    <property type="entry name" value="DALA_DALA_LIGASE_2"/>
    <property type="match status" value="1"/>
</dbReference>
<dbReference type="PANTHER" id="PTHR23132:SF25">
    <property type="entry name" value="D-ALANINE--D-ALANINE LIGASE A"/>
    <property type="match status" value="1"/>
</dbReference>
<feature type="binding site" evidence="14">
    <location>
        <position position="314"/>
    </location>
    <ligand>
        <name>Mg(2+)</name>
        <dbReference type="ChEBI" id="CHEBI:18420"/>
        <label>2</label>
    </ligand>
</feature>
<comment type="caution">
    <text evidence="17">The sequence shown here is derived from an EMBL/GenBank/DDBJ whole genome shotgun (WGS) entry which is preliminary data.</text>
</comment>
<evidence type="ECO:0000256" key="12">
    <source>
        <dbReference type="HAMAP-Rule" id="MF_00047"/>
    </source>
</evidence>
<dbReference type="AlphaFoldDB" id="A0A9D1L2N2"/>
<dbReference type="PANTHER" id="PTHR23132">
    <property type="entry name" value="D-ALANINE--D-ALANINE LIGASE"/>
    <property type="match status" value="1"/>
</dbReference>
<dbReference type="InterPro" id="IPR011095">
    <property type="entry name" value="Dala_Dala_lig_C"/>
</dbReference>
<dbReference type="Gene3D" id="3.40.50.20">
    <property type="match status" value="1"/>
</dbReference>
<dbReference type="PROSITE" id="PS50975">
    <property type="entry name" value="ATP_GRASP"/>
    <property type="match status" value="1"/>
</dbReference>
<reference evidence="17" key="1">
    <citation type="submission" date="2020-10" db="EMBL/GenBank/DDBJ databases">
        <authorList>
            <person name="Gilroy R."/>
        </authorList>
    </citation>
    <scope>NUCLEOTIDE SEQUENCE</scope>
    <source>
        <strain evidence="17">1063</strain>
    </source>
</reference>
<keyword evidence="7 14" id="KW-0460">Magnesium</keyword>
<comment type="cofactor">
    <cofactor evidence="14">
        <name>Mg(2+)</name>
        <dbReference type="ChEBI" id="CHEBI:18420"/>
    </cofactor>
    <cofactor evidence="14">
        <name>Mn(2+)</name>
        <dbReference type="ChEBI" id="CHEBI:29035"/>
    </cofactor>
    <text evidence="14">Binds 2 magnesium or manganese ions per subunit.</text>
</comment>
<evidence type="ECO:0000256" key="11">
    <source>
        <dbReference type="ARBA" id="ARBA00023316"/>
    </source>
</evidence>
<dbReference type="Gene3D" id="3.30.470.20">
    <property type="entry name" value="ATP-grasp fold, B domain"/>
    <property type="match status" value="1"/>
</dbReference>
<evidence type="ECO:0000256" key="1">
    <source>
        <dbReference type="ARBA" id="ARBA00001936"/>
    </source>
</evidence>
<dbReference type="GO" id="GO:0071555">
    <property type="term" value="P:cell wall organization"/>
    <property type="evidence" value="ECO:0007669"/>
    <property type="project" value="UniProtKB-KW"/>
</dbReference>
<comment type="function">
    <text evidence="12">Cell wall formation.</text>
</comment>
<dbReference type="GO" id="GO:0005829">
    <property type="term" value="C:cytosol"/>
    <property type="evidence" value="ECO:0007669"/>
    <property type="project" value="TreeGrafter"/>
</dbReference>
<dbReference type="HAMAP" id="MF_00047">
    <property type="entry name" value="Dala_Dala_lig"/>
    <property type="match status" value="1"/>
</dbReference>
<protein>
    <recommendedName>
        <fullName evidence="12">D-alanine--D-alanine ligase</fullName>
        <ecNumber evidence="12">6.3.2.4</ecNumber>
    </recommendedName>
    <alternativeName>
        <fullName evidence="12">D-Ala-D-Ala ligase</fullName>
    </alternativeName>
    <alternativeName>
        <fullName evidence="12">D-alanylalanine synthetase</fullName>
    </alternativeName>
</protein>
<dbReference type="SUPFAM" id="SSF52440">
    <property type="entry name" value="PreATP-grasp domain"/>
    <property type="match status" value="1"/>
</dbReference>
<comment type="similarity">
    <text evidence="2 12">Belongs to the D-alanine--D-alanine ligase family.</text>
</comment>
<comment type="catalytic activity">
    <reaction evidence="12">
        <text>2 D-alanine + ATP = D-alanyl-D-alanine + ADP + phosphate + H(+)</text>
        <dbReference type="Rhea" id="RHEA:11224"/>
        <dbReference type="ChEBI" id="CHEBI:15378"/>
        <dbReference type="ChEBI" id="CHEBI:30616"/>
        <dbReference type="ChEBI" id="CHEBI:43474"/>
        <dbReference type="ChEBI" id="CHEBI:57416"/>
        <dbReference type="ChEBI" id="CHEBI:57822"/>
        <dbReference type="ChEBI" id="CHEBI:456216"/>
        <dbReference type="EC" id="6.3.2.4"/>
    </reaction>
</comment>
<evidence type="ECO:0000256" key="10">
    <source>
        <dbReference type="ARBA" id="ARBA00023211"/>
    </source>
</evidence>
<keyword evidence="10 14" id="KW-0464">Manganese</keyword>
<dbReference type="InterPro" id="IPR013815">
    <property type="entry name" value="ATP_grasp_subdomain_1"/>
</dbReference>
<accession>A0A9D1L2N2</accession>
<feature type="active site" evidence="13">
    <location>
        <position position="321"/>
    </location>
</feature>
<feature type="domain" description="ATP-grasp" evidence="16">
    <location>
        <begin position="136"/>
        <end position="343"/>
    </location>
</feature>
<dbReference type="SUPFAM" id="SSF56059">
    <property type="entry name" value="Glutathione synthetase ATP-binding domain-like"/>
    <property type="match status" value="1"/>
</dbReference>
<dbReference type="Gene3D" id="3.30.1490.20">
    <property type="entry name" value="ATP-grasp fold, A domain"/>
    <property type="match status" value="1"/>
</dbReference>
<comment type="cofactor">
    <cofactor evidence="1">
        <name>Mn(2+)</name>
        <dbReference type="ChEBI" id="CHEBI:29035"/>
    </cofactor>
</comment>